<dbReference type="EMBL" id="MU795098">
    <property type="protein sequence ID" value="KAJ3810513.1"/>
    <property type="molecule type" value="Genomic_DNA"/>
</dbReference>
<evidence type="ECO:0000313" key="2">
    <source>
        <dbReference type="Proteomes" id="UP001163835"/>
    </source>
</evidence>
<organism evidence="1 2">
    <name type="scientific">Lentinula aff. lateritia</name>
    <dbReference type="NCBI Taxonomy" id="2804960"/>
    <lineage>
        <taxon>Eukaryota</taxon>
        <taxon>Fungi</taxon>
        <taxon>Dikarya</taxon>
        <taxon>Basidiomycota</taxon>
        <taxon>Agaricomycotina</taxon>
        <taxon>Agaricomycetes</taxon>
        <taxon>Agaricomycetidae</taxon>
        <taxon>Agaricales</taxon>
        <taxon>Marasmiineae</taxon>
        <taxon>Omphalotaceae</taxon>
        <taxon>Lentinula</taxon>
    </lineage>
</organism>
<proteinExistence type="predicted"/>
<name>A0ACC1U0Y0_9AGAR</name>
<protein>
    <submittedName>
        <fullName evidence="1">Uncharacterized protein</fullName>
    </submittedName>
</protein>
<reference evidence="1" key="1">
    <citation type="submission" date="2022-09" db="EMBL/GenBank/DDBJ databases">
        <title>A Global Phylogenomic Analysis of the Shiitake Genus Lentinula.</title>
        <authorList>
            <consortium name="DOE Joint Genome Institute"/>
            <person name="Sierra-Patev S."/>
            <person name="Min B."/>
            <person name="Naranjo-Ortiz M."/>
            <person name="Looney B."/>
            <person name="Konkel Z."/>
            <person name="Slot J.C."/>
            <person name="Sakamoto Y."/>
            <person name="Steenwyk J.L."/>
            <person name="Rokas A."/>
            <person name="Carro J."/>
            <person name="Camarero S."/>
            <person name="Ferreira P."/>
            <person name="Molpeceres G."/>
            <person name="Ruiz-Duenas F.J."/>
            <person name="Serrano A."/>
            <person name="Henrissat B."/>
            <person name="Drula E."/>
            <person name="Hughes K.W."/>
            <person name="Mata J.L."/>
            <person name="Ishikawa N.K."/>
            <person name="Vargas-Isla R."/>
            <person name="Ushijima S."/>
            <person name="Smith C.A."/>
            <person name="Ahrendt S."/>
            <person name="Andreopoulos W."/>
            <person name="He G."/>
            <person name="Labutti K."/>
            <person name="Lipzen A."/>
            <person name="Ng V."/>
            <person name="Riley R."/>
            <person name="Sandor L."/>
            <person name="Barry K."/>
            <person name="Martinez A.T."/>
            <person name="Xiao Y."/>
            <person name="Gibbons J.G."/>
            <person name="Terashima K."/>
            <person name="Grigoriev I.V."/>
            <person name="Hibbett D.S."/>
        </authorList>
    </citation>
    <scope>NUCLEOTIDE SEQUENCE</scope>
    <source>
        <strain evidence="1">TMI1499</strain>
    </source>
</reference>
<gene>
    <name evidence="1" type="ORF">F5876DRAFT_41659</name>
</gene>
<evidence type="ECO:0000313" key="1">
    <source>
        <dbReference type="EMBL" id="KAJ3810513.1"/>
    </source>
</evidence>
<dbReference type="Proteomes" id="UP001163835">
    <property type="component" value="Unassembled WGS sequence"/>
</dbReference>
<comment type="caution">
    <text evidence="1">The sequence shown here is derived from an EMBL/GenBank/DDBJ whole genome shotgun (WGS) entry which is preliminary data.</text>
</comment>
<keyword evidence="2" id="KW-1185">Reference proteome</keyword>
<accession>A0ACC1U0Y0</accession>
<sequence length="392" mass="44335">MVDWSDSQEIMRDSLAFDRVVFCFLGVTLWELFSTWDFEWSLLRGRRKLRWPLLSKMLIVFFFLSRYCILLAFVGMCVDHRVPFVLELLISGASYRIVSLSVTTQVCTLSFLTAYQWAGNMTLLCSSTSLMLRTIALWERKLTVVVPLGLLCVAFWAILYRTMFIVRADWSDIARSCVVTSTEPSLLNVTFFFTMGFDFVILVYTYIALVTKHTARTDLWKLLFHDGLVYFLVTFSANCIPAVTVRYFFSVQLSVKRQCHCSSYSSIASCRAVMRLLDYTSGDVYVHSVSGAGQSSGNNGTRQGHPRASAMVPKFATARPEVLVTTEHITMSEFVWVSTTFAVTITSELCSRTDSDSPYTKTSHSIGNDLEIIEATDDHKTSRNSSECTSLV</sequence>